<keyword evidence="2" id="KW-0677">Repeat</keyword>
<dbReference type="EMBL" id="KV935962">
    <property type="protein sequence ID" value="PIO30355.1"/>
    <property type="molecule type" value="Genomic_DNA"/>
</dbReference>
<keyword evidence="3" id="KW-0378">Hydrolase</keyword>
<evidence type="ECO:0000313" key="8">
    <source>
        <dbReference type="Proteomes" id="UP000228934"/>
    </source>
</evidence>
<proteinExistence type="predicted"/>
<dbReference type="GO" id="GO:0060627">
    <property type="term" value="P:regulation of vesicle-mediated transport"/>
    <property type="evidence" value="ECO:0007669"/>
    <property type="project" value="TreeGrafter"/>
</dbReference>
<feature type="domain" description="PLD phosphodiesterase" evidence="6">
    <location>
        <begin position="81"/>
        <end position="108"/>
    </location>
</feature>
<organism evidence="7 8">
    <name type="scientific">Aquarana catesbeiana</name>
    <name type="common">American bullfrog</name>
    <name type="synonym">Rana catesbeiana</name>
    <dbReference type="NCBI Taxonomy" id="8400"/>
    <lineage>
        <taxon>Eukaryota</taxon>
        <taxon>Metazoa</taxon>
        <taxon>Chordata</taxon>
        <taxon>Craniata</taxon>
        <taxon>Vertebrata</taxon>
        <taxon>Euteleostomi</taxon>
        <taxon>Amphibia</taxon>
        <taxon>Batrachia</taxon>
        <taxon>Anura</taxon>
        <taxon>Neobatrachia</taxon>
        <taxon>Ranoidea</taxon>
        <taxon>Ranidae</taxon>
        <taxon>Aquarana</taxon>
    </lineage>
</organism>
<dbReference type="EMBL" id="KV935962">
    <property type="protein sequence ID" value="PIO30357.1"/>
    <property type="molecule type" value="Genomic_DNA"/>
</dbReference>
<feature type="non-terminal residue" evidence="7">
    <location>
        <position position="1"/>
    </location>
</feature>
<keyword evidence="4" id="KW-0442">Lipid degradation</keyword>
<dbReference type="Gene3D" id="3.30.870.10">
    <property type="entry name" value="Endonuclease Chain A"/>
    <property type="match status" value="1"/>
</dbReference>
<reference evidence="8" key="1">
    <citation type="journal article" date="2017" name="Nat. Commun.">
        <title>The North American bullfrog draft genome provides insight into hormonal regulation of long noncoding RNA.</title>
        <authorList>
            <person name="Hammond S.A."/>
            <person name="Warren R.L."/>
            <person name="Vandervalk B.P."/>
            <person name="Kucuk E."/>
            <person name="Khan H."/>
            <person name="Gibb E.A."/>
            <person name="Pandoh P."/>
            <person name="Kirk H."/>
            <person name="Zhao Y."/>
            <person name="Jones M."/>
            <person name="Mungall A.J."/>
            <person name="Coope R."/>
            <person name="Pleasance S."/>
            <person name="Moore R.A."/>
            <person name="Holt R.A."/>
            <person name="Round J.M."/>
            <person name="Ohora S."/>
            <person name="Walle B.V."/>
            <person name="Veldhoen N."/>
            <person name="Helbing C.C."/>
            <person name="Birol I."/>
        </authorList>
    </citation>
    <scope>NUCLEOTIDE SEQUENCE [LARGE SCALE GENOMIC DNA]</scope>
</reference>
<protein>
    <recommendedName>
        <fullName evidence="1">phospholipase D</fullName>
        <ecNumber evidence="1">3.1.4.4</ecNumber>
    </recommendedName>
</protein>
<evidence type="ECO:0000256" key="3">
    <source>
        <dbReference type="ARBA" id="ARBA00022801"/>
    </source>
</evidence>
<keyword evidence="5" id="KW-0443">Lipid metabolism</keyword>
<sequence length="268" mass="31200">WLVVKDSFLLYLKPDSGEISCVLLFDPEFRTQVGKKHTEIKYGVRVENYSRKHDCHLHLFLSKMHNFHVMRHPDHVSSIVFLWAHHEKMVAIDQSIVFLGGLDLAYGRWDDHDYRLTDVGSGKMQQQQNGTAAVDASPEEAEMISQYWLGKDYSNLIFKDWVQLDKPFEDFIDRLRNPRMPWRDIGAVILGKAARDASRHFIQRWNFTKTTKSKYKGPSFPYLLPKSLNTADRHPYSVPGCQSATVQGQRHLPSLYRHPPITRLRGEH</sequence>
<evidence type="ECO:0000256" key="1">
    <source>
        <dbReference type="ARBA" id="ARBA00012027"/>
    </source>
</evidence>
<name>A0A2G9RRG7_AQUCT</name>
<dbReference type="Proteomes" id="UP000228934">
    <property type="component" value="Unassembled WGS sequence"/>
</dbReference>
<evidence type="ECO:0000313" key="7">
    <source>
        <dbReference type="EMBL" id="PIO30355.1"/>
    </source>
</evidence>
<evidence type="ECO:0000256" key="4">
    <source>
        <dbReference type="ARBA" id="ARBA00022963"/>
    </source>
</evidence>
<dbReference type="SUPFAM" id="SSF56024">
    <property type="entry name" value="Phospholipase D/nuclease"/>
    <property type="match status" value="1"/>
</dbReference>
<dbReference type="PANTHER" id="PTHR18896:SF121">
    <property type="entry name" value="PHOSPHOLIPASE D2"/>
    <property type="match status" value="1"/>
</dbReference>
<dbReference type="PROSITE" id="PS50035">
    <property type="entry name" value="PLD"/>
    <property type="match status" value="1"/>
</dbReference>
<evidence type="ECO:0000256" key="2">
    <source>
        <dbReference type="ARBA" id="ARBA00022737"/>
    </source>
</evidence>
<dbReference type="OrthoDB" id="14911at2759"/>
<evidence type="ECO:0000256" key="5">
    <source>
        <dbReference type="ARBA" id="ARBA00023098"/>
    </source>
</evidence>
<dbReference type="Pfam" id="PF00614">
    <property type="entry name" value="PLDc"/>
    <property type="match status" value="1"/>
</dbReference>
<dbReference type="GO" id="GO:0009395">
    <property type="term" value="P:phospholipid catabolic process"/>
    <property type="evidence" value="ECO:0007669"/>
    <property type="project" value="TreeGrafter"/>
</dbReference>
<dbReference type="InterPro" id="IPR001736">
    <property type="entry name" value="PLipase_D/transphosphatidylase"/>
</dbReference>
<keyword evidence="8" id="KW-1185">Reference proteome</keyword>
<reference evidence="7" key="2">
    <citation type="submission" date="2017-08" db="EMBL/GenBank/DDBJ databases">
        <title>Assembly of the North American Bullfrog Genome.</title>
        <authorList>
            <person name="Warren R.L."/>
            <person name="Vandervalk B.P."/>
            <person name="Kucuk E."/>
            <person name="Birol I."/>
            <person name="Helbing C."/>
            <person name="Pandoh P."/>
            <person name="Behsaz B."/>
            <person name="Mohamadi H."/>
            <person name="Chu J."/>
            <person name="Jackman S."/>
            <person name="Hammond S.A."/>
            <person name="Veldhoen N."/>
            <person name="Kirk H."/>
            <person name="Zhao Y."/>
            <person name="Coope R."/>
            <person name="Pleasance S."/>
            <person name="Moore R."/>
            <person name="Holt R."/>
        </authorList>
    </citation>
    <scope>NUCLEOTIDE SEQUENCE</scope>
    <source>
        <strain evidence="7">Bruno</strain>
        <tissue evidence="7">Liver</tissue>
    </source>
</reference>
<evidence type="ECO:0000259" key="6">
    <source>
        <dbReference type="PROSITE" id="PS50035"/>
    </source>
</evidence>
<dbReference type="EC" id="3.1.4.4" evidence="1"/>
<dbReference type="InterPro" id="IPR015679">
    <property type="entry name" value="PLipase_D_fam"/>
</dbReference>
<gene>
    <name evidence="7" type="ORF">AB205_0031110</name>
</gene>
<dbReference type="PANTHER" id="PTHR18896">
    <property type="entry name" value="PHOSPHOLIPASE D"/>
    <property type="match status" value="1"/>
</dbReference>
<dbReference type="GO" id="GO:0004630">
    <property type="term" value="F:phospholipase D activity"/>
    <property type="evidence" value="ECO:0007669"/>
    <property type="project" value="UniProtKB-EC"/>
</dbReference>
<accession>A0A2G9RRG7</accession>
<dbReference type="SMART" id="SM00155">
    <property type="entry name" value="PLDc"/>
    <property type="match status" value="1"/>
</dbReference>
<dbReference type="AlphaFoldDB" id="A0A2G9RRG7"/>